<evidence type="ECO:0000256" key="1">
    <source>
        <dbReference type="SAM" id="MobiDB-lite"/>
    </source>
</evidence>
<feature type="region of interest" description="Disordered" evidence="1">
    <location>
        <begin position="1"/>
        <end position="64"/>
    </location>
</feature>
<dbReference type="EMBL" id="JAFLWW010000009">
    <property type="protein sequence ID" value="MBT1158864.1"/>
    <property type="molecule type" value="Genomic_DNA"/>
</dbReference>
<feature type="compositionally biased region" description="Low complexity" evidence="1">
    <location>
        <begin position="49"/>
        <end position="64"/>
    </location>
</feature>
<dbReference type="Gene3D" id="1.10.287.1490">
    <property type="match status" value="1"/>
</dbReference>
<comment type="caution">
    <text evidence="2">The sequence shown here is derived from an EMBL/GenBank/DDBJ whole genome shotgun (WGS) entry which is preliminary data.</text>
</comment>
<feature type="region of interest" description="Disordered" evidence="1">
    <location>
        <begin position="83"/>
        <end position="121"/>
    </location>
</feature>
<evidence type="ECO:0000313" key="2">
    <source>
        <dbReference type="EMBL" id="MBT1158864.1"/>
    </source>
</evidence>
<feature type="compositionally biased region" description="Basic residues" evidence="1">
    <location>
        <begin position="1"/>
        <end position="12"/>
    </location>
</feature>
<organism evidence="2 3">
    <name type="scientific">Aminobacter anthyllidis</name>
    <dbReference type="NCBI Taxonomy" id="1035067"/>
    <lineage>
        <taxon>Bacteria</taxon>
        <taxon>Pseudomonadati</taxon>
        <taxon>Pseudomonadota</taxon>
        <taxon>Alphaproteobacteria</taxon>
        <taxon>Hyphomicrobiales</taxon>
        <taxon>Phyllobacteriaceae</taxon>
        <taxon>Aminobacter</taxon>
    </lineage>
</organism>
<reference evidence="2" key="2">
    <citation type="submission" date="2021-03" db="EMBL/GenBank/DDBJ databases">
        <authorList>
            <person name="Artuso I."/>
            <person name="Turrini P."/>
            <person name="Pirolo M."/>
            <person name="Lugli G.A."/>
            <person name="Ventura M."/>
            <person name="Visca P."/>
        </authorList>
    </citation>
    <scope>NUCLEOTIDE SEQUENCE</scope>
    <source>
        <strain evidence="2">LMG 26462</strain>
    </source>
</reference>
<protein>
    <submittedName>
        <fullName evidence="2">Phage tail protein</fullName>
    </submittedName>
</protein>
<keyword evidence="3" id="KW-1185">Reference proteome</keyword>
<feature type="compositionally biased region" description="Basic and acidic residues" evidence="1">
    <location>
        <begin position="28"/>
        <end position="37"/>
    </location>
</feature>
<reference evidence="2" key="1">
    <citation type="journal article" date="2021" name="Microorganisms">
        <title>Phylogenomic Reconstruction and Metabolic Potential of the Genus Aminobacter.</title>
        <authorList>
            <person name="Artuso I."/>
            <person name="Turrini P."/>
            <person name="Pirolo M."/>
            <person name="Lugli G.A."/>
            <person name="Ventura M."/>
            <person name="Visca P."/>
        </authorList>
    </citation>
    <scope>NUCLEOTIDE SEQUENCE</scope>
    <source>
        <strain evidence="2">LMG 26462</strain>
    </source>
</reference>
<accession>A0A9X1AFN7</accession>
<dbReference type="RefSeq" id="WP_214392741.1">
    <property type="nucleotide sequence ID" value="NZ_JAFLWW010000009.1"/>
</dbReference>
<dbReference type="Proteomes" id="UP001138921">
    <property type="component" value="Unassembled WGS sequence"/>
</dbReference>
<evidence type="ECO:0000313" key="3">
    <source>
        <dbReference type="Proteomes" id="UP001138921"/>
    </source>
</evidence>
<name>A0A9X1AFN7_9HYPH</name>
<dbReference type="AlphaFoldDB" id="A0A9X1AFN7"/>
<sequence length="460" mass="45760">MVKTPKTRHSKTHREPVTIELEPGAVSRVEEPGKPEAEAEAVSATTGDEAMAAAETRSAETAAKAESGYASYDYSFDNEKAAEKPKAEASTSTASSNAGSGAASAASAAPTSTAPARQSTSGLLPGLAGGLIALLVAGGLQYAGVLGSAGGAAGTAGDEQTQAEIASLKSQLADLGAAASGGSELKGQVEGLTSAVNEVKVEIEALKSAPAQAGSSEVLAGLDGRIKQIETAVTSLSQNSGASSEIATLNERVAGLDAAVKSAGEAATADDGKIATLEQSVSALTSKVEAQASQPKIALAIAASALKAAVDRGAGFGAELETFAAISPEAPELAALRAHAEKGVATRADIIAETDAAANAMIAAAKPVSEDAGILERLVSSAEQLVQVRPIGAVEGTGVPETVARMEVAVTQGDFAKALAEYDTLPDTAKAAGADFITKLKARLDVETLVDKLVAGAMKA</sequence>
<proteinExistence type="predicted"/>
<feature type="compositionally biased region" description="Low complexity" evidence="1">
    <location>
        <begin position="88"/>
        <end position="121"/>
    </location>
</feature>
<gene>
    <name evidence="2" type="ORF">J1C56_25135</name>
</gene>